<dbReference type="Proteomes" id="UP001162164">
    <property type="component" value="Unassembled WGS sequence"/>
</dbReference>
<organism evidence="1 2">
    <name type="scientific">Molorchus minor</name>
    <dbReference type="NCBI Taxonomy" id="1323400"/>
    <lineage>
        <taxon>Eukaryota</taxon>
        <taxon>Metazoa</taxon>
        <taxon>Ecdysozoa</taxon>
        <taxon>Arthropoda</taxon>
        <taxon>Hexapoda</taxon>
        <taxon>Insecta</taxon>
        <taxon>Pterygota</taxon>
        <taxon>Neoptera</taxon>
        <taxon>Endopterygota</taxon>
        <taxon>Coleoptera</taxon>
        <taxon>Polyphaga</taxon>
        <taxon>Cucujiformia</taxon>
        <taxon>Chrysomeloidea</taxon>
        <taxon>Cerambycidae</taxon>
        <taxon>Lamiinae</taxon>
        <taxon>Monochamini</taxon>
        <taxon>Molorchus</taxon>
    </lineage>
</organism>
<name>A0ABQ9K5V4_9CUCU</name>
<evidence type="ECO:0000313" key="2">
    <source>
        <dbReference type="Proteomes" id="UP001162164"/>
    </source>
</evidence>
<keyword evidence="2" id="KW-1185">Reference proteome</keyword>
<dbReference type="EMBL" id="JAPWTJ010000014">
    <property type="protein sequence ID" value="KAJ8985406.1"/>
    <property type="molecule type" value="Genomic_DNA"/>
</dbReference>
<reference evidence="1" key="1">
    <citation type="journal article" date="2023" name="Insect Mol. Biol.">
        <title>Genome sequencing provides insights into the evolution of gene families encoding plant cell wall-degrading enzymes in longhorned beetles.</title>
        <authorList>
            <person name="Shin N.R."/>
            <person name="Okamura Y."/>
            <person name="Kirsch R."/>
            <person name="Pauchet Y."/>
        </authorList>
    </citation>
    <scope>NUCLEOTIDE SEQUENCE</scope>
    <source>
        <strain evidence="1">MMC_N1</strain>
    </source>
</reference>
<comment type="caution">
    <text evidence="1">The sequence shown here is derived from an EMBL/GenBank/DDBJ whole genome shotgun (WGS) entry which is preliminary data.</text>
</comment>
<accession>A0ABQ9K5V4</accession>
<proteinExistence type="predicted"/>
<evidence type="ECO:0000313" key="1">
    <source>
        <dbReference type="EMBL" id="KAJ8985406.1"/>
    </source>
</evidence>
<sequence length="138" mass="15787">MAAKDFVKAQSDNLPNVDSFMLMEFIRSNDCFNAAEIRGVKAQSLNEKNIKRKNTCEKPMPSLNASLTRFAKFMNESDQSSSKFIAELQIRLKKAEGLFEEFNIIQSQIELLDTESDYSEDRESFENSYFDVISSGGW</sequence>
<gene>
    <name evidence="1" type="ORF">NQ317_017033</name>
</gene>
<protein>
    <submittedName>
        <fullName evidence="1">Uncharacterized protein</fullName>
    </submittedName>
</protein>